<keyword evidence="3 7" id="KW-0028">Amino-acid biosynthesis</keyword>
<dbReference type="InterPro" id="IPR011342">
    <property type="entry name" value="Shikimate_DH"/>
</dbReference>
<feature type="binding site" evidence="7">
    <location>
        <position position="248"/>
    </location>
    <ligand>
        <name>shikimate</name>
        <dbReference type="ChEBI" id="CHEBI:36208"/>
    </ligand>
</feature>
<evidence type="ECO:0000256" key="6">
    <source>
        <dbReference type="ARBA" id="ARBA00023141"/>
    </source>
</evidence>
<organism evidence="10 11">
    <name type="scientific">Microcystis aeruginosa NIES-44</name>
    <dbReference type="NCBI Taxonomy" id="449439"/>
    <lineage>
        <taxon>Bacteria</taxon>
        <taxon>Bacillati</taxon>
        <taxon>Cyanobacteriota</taxon>
        <taxon>Cyanophyceae</taxon>
        <taxon>Oscillatoriophycideae</taxon>
        <taxon>Chroococcales</taxon>
        <taxon>Microcystaceae</taxon>
        <taxon>Microcystis</taxon>
    </lineage>
</organism>
<feature type="binding site" evidence="7">
    <location>
        <position position="124"/>
    </location>
    <ligand>
        <name>shikimate</name>
        <dbReference type="ChEBI" id="CHEBI:36208"/>
    </ligand>
</feature>
<dbReference type="Gene3D" id="3.40.50.10860">
    <property type="entry name" value="Leucine Dehydrogenase, chain A, domain 1"/>
    <property type="match status" value="1"/>
</dbReference>
<evidence type="ECO:0000313" key="11">
    <source>
        <dbReference type="Proteomes" id="UP000030321"/>
    </source>
</evidence>
<dbReference type="GO" id="GO:0005829">
    <property type="term" value="C:cytosol"/>
    <property type="evidence" value="ECO:0007669"/>
    <property type="project" value="TreeGrafter"/>
</dbReference>
<dbReference type="EMBL" id="BBPA01000034">
    <property type="protein sequence ID" value="GAL93187.1"/>
    <property type="molecule type" value="Genomic_DNA"/>
</dbReference>
<dbReference type="CDD" id="cd01065">
    <property type="entry name" value="NAD_bind_Shikimate_DH"/>
    <property type="match status" value="1"/>
</dbReference>
<evidence type="ECO:0000256" key="1">
    <source>
        <dbReference type="ARBA" id="ARBA00004871"/>
    </source>
</evidence>
<dbReference type="InterPro" id="IPR036291">
    <property type="entry name" value="NAD(P)-bd_dom_sf"/>
</dbReference>
<dbReference type="GO" id="GO:0019632">
    <property type="term" value="P:shikimate metabolic process"/>
    <property type="evidence" value="ECO:0007669"/>
    <property type="project" value="InterPro"/>
</dbReference>
<dbReference type="PANTHER" id="PTHR21089">
    <property type="entry name" value="SHIKIMATE DEHYDROGENASE"/>
    <property type="match status" value="1"/>
</dbReference>
<comment type="catalytic activity">
    <reaction evidence="7">
        <text>shikimate + NADP(+) = 3-dehydroshikimate + NADPH + H(+)</text>
        <dbReference type="Rhea" id="RHEA:17737"/>
        <dbReference type="ChEBI" id="CHEBI:15378"/>
        <dbReference type="ChEBI" id="CHEBI:16630"/>
        <dbReference type="ChEBI" id="CHEBI:36208"/>
        <dbReference type="ChEBI" id="CHEBI:57783"/>
        <dbReference type="ChEBI" id="CHEBI:58349"/>
        <dbReference type="EC" id="1.1.1.25"/>
    </reaction>
</comment>
<dbReference type="InterPro" id="IPR046346">
    <property type="entry name" value="Aminoacid_DH-like_N_sf"/>
</dbReference>
<comment type="subunit">
    <text evidence="7">Homodimer.</text>
</comment>
<keyword evidence="6 7" id="KW-0057">Aromatic amino acid biosynthesis</keyword>
<dbReference type="EC" id="1.1.1.25" evidence="2 7"/>
<dbReference type="Pfam" id="PF08501">
    <property type="entry name" value="Shikimate_dh_N"/>
    <property type="match status" value="1"/>
</dbReference>
<accession>A0A0A1VTN6</accession>
<comment type="caution">
    <text evidence="10">The sequence shown here is derived from an EMBL/GenBank/DDBJ whole genome shotgun (WGS) entry which is preliminary data.</text>
</comment>
<gene>
    <name evidence="7" type="primary">aroE</name>
    <name evidence="10" type="ORF">N44_01874</name>
</gene>
<evidence type="ECO:0000256" key="3">
    <source>
        <dbReference type="ARBA" id="ARBA00022605"/>
    </source>
</evidence>
<dbReference type="AlphaFoldDB" id="A0A0A1VTN6"/>
<dbReference type="GO" id="GO:0050661">
    <property type="term" value="F:NADP binding"/>
    <property type="evidence" value="ECO:0007669"/>
    <property type="project" value="InterPro"/>
</dbReference>
<comment type="function">
    <text evidence="7">Involved in the biosynthesis of the chorismate, which leads to the biosynthesis of aromatic amino acids. Catalyzes the reversible NADPH linked reduction of 3-dehydroshikimate (DHSA) to yield shikimate (SA).</text>
</comment>
<keyword evidence="4 7" id="KW-0521">NADP</keyword>
<dbReference type="HAMAP" id="MF_00222">
    <property type="entry name" value="Shikimate_DH_AroE"/>
    <property type="match status" value="1"/>
</dbReference>
<sequence>MATLDIKLWWGKPTFFMTIINGKTKLLGVIGDPIGHTLSPPMHNAAIDALGLNYVYLPLPIAPKNLATAIAGLAAIDLEGFSVTIPHKLAIIPLLSQITEKARLVGAVNTVWRTETGWRGTNTDVDGFLAPLKSLDKDWSRVNPVILGNGGAARAVVVACAQLGCGKIHVVGRNQRKLDPFKESWANTSLYDLLEVHGWDELEGLVSTTELLINSTPIGMSPQGEQSPIELELLDLLPPSAIAYDLIYNPRPTKFLRLAQTRGIRIIDGLEMLVNQGAIALEIWLGQPVPVSVMREALLKQF</sequence>
<dbReference type="InterPro" id="IPR013708">
    <property type="entry name" value="Shikimate_DH-bd_N"/>
</dbReference>
<feature type="binding site" evidence="7">
    <location>
        <position position="84"/>
    </location>
    <ligand>
        <name>shikimate</name>
        <dbReference type="ChEBI" id="CHEBI:36208"/>
    </ligand>
</feature>
<reference evidence="11" key="1">
    <citation type="journal article" date="2015" name="Genome">
        <title>Whole Genome Sequence of the Non-Microcystin-Producing Microcystis aeruginosa Strain NIES-44.</title>
        <authorList>
            <person name="Okano K."/>
            <person name="Miyata N."/>
            <person name="Ozaki Y."/>
        </authorList>
    </citation>
    <scope>NUCLEOTIDE SEQUENCE [LARGE SCALE GENOMIC DNA]</scope>
    <source>
        <strain evidence="11">NIES-44</strain>
    </source>
</reference>
<feature type="binding site" evidence="7">
    <location>
        <position position="246"/>
    </location>
    <ligand>
        <name>NADP(+)</name>
        <dbReference type="ChEBI" id="CHEBI:58349"/>
    </ligand>
</feature>
<evidence type="ECO:0000313" key="10">
    <source>
        <dbReference type="EMBL" id="GAL93187.1"/>
    </source>
</evidence>
<dbReference type="PANTHER" id="PTHR21089:SF1">
    <property type="entry name" value="BIFUNCTIONAL 3-DEHYDROQUINATE DEHYDRATASE_SHIKIMATE DEHYDROGENASE, CHLOROPLASTIC"/>
    <property type="match status" value="1"/>
</dbReference>
<feature type="binding site" evidence="7">
    <location>
        <position position="100"/>
    </location>
    <ligand>
        <name>NADP(+)</name>
        <dbReference type="ChEBI" id="CHEBI:58349"/>
    </ligand>
</feature>
<dbReference type="Proteomes" id="UP000030321">
    <property type="component" value="Unassembled WGS sequence"/>
</dbReference>
<dbReference type="Gene3D" id="3.40.50.720">
    <property type="entry name" value="NAD(P)-binding Rossmann-like Domain"/>
    <property type="match status" value="1"/>
</dbReference>
<dbReference type="GO" id="GO:0008652">
    <property type="term" value="P:amino acid biosynthetic process"/>
    <property type="evidence" value="ECO:0007669"/>
    <property type="project" value="UniProtKB-KW"/>
</dbReference>
<feature type="domain" description="Shikimate dehydrogenase substrate binding N-terminal" evidence="8">
    <location>
        <begin position="29"/>
        <end position="111"/>
    </location>
</feature>
<feature type="binding site" evidence="7">
    <location>
        <position position="269"/>
    </location>
    <ligand>
        <name>NADP(+)</name>
        <dbReference type="ChEBI" id="CHEBI:58349"/>
    </ligand>
</feature>
<dbReference type="InterPro" id="IPR041121">
    <property type="entry name" value="SDH_C"/>
</dbReference>
<dbReference type="UniPathway" id="UPA00053">
    <property type="reaction ID" value="UER00087"/>
</dbReference>
<dbReference type="SUPFAM" id="SSF53223">
    <property type="entry name" value="Aminoacid dehydrogenase-like, N-terminal domain"/>
    <property type="match status" value="1"/>
</dbReference>
<dbReference type="GO" id="GO:0004764">
    <property type="term" value="F:shikimate 3-dehydrogenase (NADP+) activity"/>
    <property type="evidence" value="ECO:0007669"/>
    <property type="project" value="UniProtKB-UniRule"/>
</dbReference>
<evidence type="ECO:0000256" key="2">
    <source>
        <dbReference type="ARBA" id="ARBA00012962"/>
    </source>
</evidence>
<dbReference type="NCBIfam" id="NF001314">
    <property type="entry name" value="PRK00258.2-2"/>
    <property type="match status" value="1"/>
</dbReference>
<feature type="binding site" evidence="7">
    <location>
        <position position="109"/>
    </location>
    <ligand>
        <name>shikimate</name>
        <dbReference type="ChEBI" id="CHEBI:36208"/>
    </ligand>
</feature>
<dbReference type="GO" id="GO:0009073">
    <property type="term" value="P:aromatic amino acid family biosynthetic process"/>
    <property type="evidence" value="ECO:0007669"/>
    <property type="project" value="UniProtKB-KW"/>
</dbReference>
<dbReference type="InterPro" id="IPR022893">
    <property type="entry name" value="Shikimate_DH_fam"/>
</dbReference>
<feature type="binding site" evidence="7">
    <location>
        <begin position="148"/>
        <end position="152"/>
    </location>
    <ligand>
        <name>NADP(+)</name>
        <dbReference type="ChEBI" id="CHEBI:58349"/>
    </ligand>
</feature>
<evidence type="ECO:0000256" key="7">
    <source>
        <dbReference type="HAMAP-Rule" id="MF_00222"/>
    </source>
</evidence>
<evidence type="ECO:0000259" key="9">
    <source>
        <dbReference type="Pfam" id="PF18317"/>
    </source>
</evidence>
<feature type="binding site" evidence="7">
    <location>
        <position position="276"/>
    </location>
    <ligand>
        <name>shikimate</name>
        <dbReference type="ChEBI" id="CHEBI:36208"/>
    </ligand>
</feature>
<evidence type="ECO:0000256" key="5">
    <source>
        <dbReference type="ARBA" id="ARBA00023002"/>
    </source>
</evidence>
<proteinExistence type="inferred from homology"/>
<feature type="active site" description="Proton acceptor" evidence="7">
    <location>
        <position position="88"/>
    </location>
</feature>
<feature type="domain" description="SDH C-terminal" evidence="9">
    <location>
        <begin position="269"/>
        <end position="299"/>
    </location>
</feature>
<evidence type="ECO:0000256" key="4">
    <source>
        <dbReference type="ARBA" id="ARBA00022857"/>
    </source>
</evidence>
<protein>
    <recommendedName>
        <fullName evidence="2 7">Shikimate dehydrogenase (NADP(+))</fullName>
        <shortName evidence="7">SDH</shortName>
        <ecNumber evidence="2 7">1.1.1.25</ecNumber>
    </recommendedName>
</protein>
<dbReference type="GO" id="GO:0009423">
    <property type="term" value="P:chorismate biosynthetic process"/>
    <property type="evidence" value="ECO:0007669"/>
    <property type="project" value="UniProtKB-UniRule"/>
</dbReference>
<evidence type="ECO:0000259" key="8">
    <source>
        <dbReference type="Pfam" id="PF08501"/>
    </source>
</evidence>
<dbReference type="NCBIfam" id="TIGR00507">
    <property type="entry name" value="aroE"/>
    <property type="match status" value="1"/>
</dbReference>
<dbReference type="Pfam" id="PF18317">
    <property type="entry name" value="SDH_C"/>
    <property type="match status" value="1"/>
</dbReference>
<comment type="pathway">
    <text evidence="1 7">Metabolic intermediate biosynthesis; chorismate biosynthesis; chorismate from D-erythrose 4-phosphate and phosphoenolpyruvate: step 4/7.</text>
</comment>
<name>A0A0A1VTN6_MICAE</name>
<comment type="similarity">
    <text evidence="7">Belongs to the shikimate dehydrogenase family.</text>
</comment>
<dbReference type="SUPFAM" id="SSF51735">
    <property type="entry name" value="NAD(P)-binding Rossmann-fold domains"/>
    <property type="match status" value="1"/>
</dbReference>
<keyword evidence="5 7" id="KW-0560">Oxidoreductase</keyword>
<feature type="binding site" evidence="7">
    <location>
        <begin position="37"/>
        <end position="39"/>
    </location>
    <ligand>
        <name>shikimate</name>
        <dbReference type="ChEBI" id="CHEBI:36208"/>
    </ligand>
</feature>
<comment type="caution">
    <text evidence="7">Lacks conserved residue(s) required for the propagation of feature annotation.</text>
</comment>